<dbReference type="Gene3D" id="3.60.10.10">
    <property type="entry name" value="Endonuclease/exonuclease/phosphatase"/>
    <property type="match status" value="1"/>
</dbReference>
<feature type="region of interest" description="Disordered" evidence="2">
    <location>
        <begin position="1813"/>
        <end position="1834"/>
    </location>
</feature>
<dbReference type="InterPro" id="IPR003593">
    <property type="entry name" value="AAA+_ATPase"/>
</dbReference>
<dbReference type="CDD" id="cd22755">
    <property type="entry name" value="OTU_CeDUB-like"/>
    <property type="match status" value="1"/>
</dbReference>
<dbReference type="EMBL" id="VSWD01000014">
    <property type="protein sequence ID" value="KAK3082957.1"/>
    <property type="molecule type" value="Genomic_DNA"/>
</dbReference>
<comment type="cofactor">
    <cofactor evidence="1">
        <name>Mg(2+)</name>
        <dbReference type="ChEBI" id="CHEBI:18420"/>
    </cofactor>
</comment>
<dbReference type="EC" id="5.6.2.3" evidence="1"/>
<dbReference type="GO" id="GO:0043139">
    <property type="term" value="F:5'-3' DNA helicase activity"/>
    <property type="evidence" value="ECO:0007669"/>
    <property type="project" value="UniProtKB-EC"/>
</dbReference>
<evidence type="ECO:0000256" key="2">
    <source>
        <dbReference type="SAM" id="MobiDB-lite"/>
    </source>
</evidence>
<protein>
    <recommendedName>
        <fullName evidence="1">ATP-dependent DNA helicase</fullName>
        <ecNumber evidence="1">5.6.2.3</ecNumber>
    </recommendedName>
</protein>
<dbReference type="GO" id="GO:0016787">
    <property type="term" value="F:hydrolase activity"/>
    <property type="evidence" value="ECO:0007669"/>
    <property type="project" value="UniProtKB-KW"/>
</dbReference>
<dbReference type="Pfam" id="PF03372">
    <property type="entry name" value="Exo_endo_phos"/>
    <property type="match status" value="1"/>
</dbReference>
<dbReference type="InterPro" id="IPR046700">
    <property type="entry name" value="DUF6570"/>
</dbReference>
<dbReference type="InterPro" id="IPR006928">
    <property type="entry name" value="Herpes_teg_USP"/>
</dbReference>
<keyword evidence="1" id="KW-0378">Hydrolase</keyword>
<dbReference type="InterPro" id="IPR010285">
    <property type="entry name" value="DNA_helicase_pif1-like_DEAD"/>
</dbReference>
<dbReference type="InterPro" id="IPR003323">
    <property type="entry name" value="OTU_dom"/>
</dbReference>
<dbReference type="SMART" id="SM00382">
    <property type="entry name" value="AAA"/>
    <property type="match status" value="1"/>
</dbReference>
<keyword evidence="1" id="KW-0233">DNA recombination</keyword>
<keyword evidence="1" id="KW-0547">Nucleotide-binding</keyword>
<name>A0AA88XU35_PINIB</name>
<dbReference type="SUPFAM" id="SSF56219">
    <property type="entry name" value="DNase I-like"/>
    <property type="match status" value="1"/>
</dbReference>
<dbReference type="GO" id="GO:0005524">
    <property type="term" value="F:ATP binding"/>
    <property type="evidence" value="ECO:0007669"/>
    <property type="project" value="UniProtKB-KW"/>
</dbReference>
<keyword evidence="1" id="KW-0227">DNA damage</keyword>
<dbReference type="Proteomes" id="UP001186944">
    <property type="component" value="Unassembled WGS sequence"/>
</dbReference>
<dbReference type="GO" id="GO:0006310">
    <property type="term" value="P:DNA recombination"/>
    <property type="evidence" value="ECO:0007669"/>
    <property type="project" value="UniProtKB-KW"/>
</dbReference>
<dbReference type="Gene3D" id="3.90.70.80">
    <property type="match status" value="1"/>
</dbReference>
<evidence type="ECO:0000313" key="5">
    <source>
        <dbReference type="Proteomes" id="UP001186944"/>
    </source>
</evidence>
<dbReference type="Pfam" id="PF04843">
    <property type="entry name" value="Herpes_teg_N"/>
    <property type="match status" value="1"/>
</dbReference>
<dbReference type="InterPro" id="IPR051055">
    <property type="entry name" value="PIF1_helicase"/>
</dbReference>
<organism evidence="4 5">
    <name type="scientific">Pinctada imbricata</name>
    <name type="common">Atlantic pearl-oyster</name>
    <name type="synonym">Pinctada martensii</name>
    <dbReference type="NCBI Taxonomy" id="66713"/>
    <lineage>
        <taxon>Eukaryota</taxon>
        <taxon>Metazoa</taxon>
        <taxon>Spiralia</taxon>
        <taxon>Lophotrochozoa</taxon>
        <taxon>Mollusca</taxon>
        <taxon>Bivalvia</taxon>
        <taxon>Autobranchia</taxon>
        <taxon>Pteriomorphia</taxon>
        <taxon>Pterioida</taxon>
        <taxon>Pterioidea</taxon>
        <taxon>Pteriidae</taxon>
        <taxon>Pinctada</taxon>
    </lineage>
</organism>
<sequence>MPRNANQRSKVRCRQSAEKDIDVPHSNPLPKQENNSLRMSLQQRQQKNNGQTANMGQDVQNQQKNKNNASMGLAPPCEEMSLAARRLASPCEKTPLNARGLAPPSGSRLSATDVSMPPSPDTPAWVCTPPRVPSPKRGVAGQTQTGMRTHFMAMECRPSIMESLRKDARNTETNTELNNETTLRSLQNFSYTTKNQTDTSTCKVEKKVGEKQCSNITKAIQGNFHQGYSLFGENAGNQCVPNCLVAGIFHTLKSVHVWTSDDMDNILMTGNELYSYMRAGSSMNHNHFLVHELPRQIEVFHTLYNVHIDESKISVISFVDDVNQDLSEFNGLPLEKAIQLLLENYQTAFVCFSGSTILIGKSEYGFFVFDSHSRSEKGMIDTDGKSTCLLMTEIKDISEHICCLGKSMNVRGPIIIEHTGFRIGNEHSSGDVHVSNVPTYSRYENVSNDDNDVACTLMEASIKPDFKLLCKGTQRQICSRLDLQYENTKVHSNRLIKNAENPKAWHRVTGDGNCFFRALSYAISNTEENHEKLRTLICEHASLQPDHFASKLREEHESVISYLQTSNMTEDCVWATEFEIFVASSMLNCAIYTFSNGTWIKFALPTCDKRNISDKNKIFLDHVNTNHYDVVLSTESQTMKQTNNLNKIQALKEIQRKRKEFKERDTLRKRLKNQKELNDGKNDFFDGQKLQAIQTKKESDTDRCVEDTTVVDKRNCKRKLRYMNDEAYRDKRKKMSKRTYEENIAYRTDKKASSVTKYRENDELRRKQNERYVLKYRNNVEYKNQVKQASILKYKENDEHKKKVKEASVTKYKENDEHKEKVKLASLIKYKEDEVHKKKKKEESTLKYKQNEVHRRKVMETSISKYKNDDEHKRKIKNASLSKYWQDADFRSKLKKQSVQMYHEDENFRANAKMKSKLQNSKDERHKTRVRQSAKEKYTTDKIYICQKQECSRNAYANKVERIPEMNAILSEKKKCQRILHSHENLDAQLIIANFKTKAEKGPVLTCACCKRLCFDNQVVPCCLDAYIKKGHNVEEAAKMSIAHNFVNSCTEEKSEALFKEDQKICHSCQRKIMTGRIPPESTSNNMGLDDIPDKLKVLNSLEENLVAKHITFMKLAMLPQGAQNAIHGPVVCVPSNLNKAASLPRHEDNDLILRVKLKRKLSYKGHYDFKFVNTSHVYDALQYLKENNKWYKDIKIKQPCLTEENGDLLVSKSDEQSCQNKPNDDTTDCCTNNGNDGTSSEENDPLEEYGVQYDTCLQPADIGQEVLDHYFDEVYNLAPAEGMNPVKMLQEKGNEAKCFPFLFPTGKNSFDETRKLPISMNRYFNNRLMNADNRFAENTNYLFYAQYLSELKQVIDKTQISLRKSGAKEASGGEITAEMLQDKTKLKQMLRNDEALRFLQPIRGTPSFWQNAQKDLFAMLRQLGIPTWFCSFSAAEFRWKDIINAILKKQGDTRAFETLDWSEKCKILKSNPVIVARMFDRRFHLFLKEVILSPCNPIGKVIDYFLRVEFQQRGSPHMHCLFWIQDAPRLNENDEQSVCAFIDRYVSCELPGEKDQELHDIVRAVQQHSKKHSKSCRKKGTTCRFNFPRPPSSKTFIVSPKEVKARDVEINDKDLNVSQLETSCLLSEEKEEQNQEMSKTEALNILRQVWDAIQSESLNKLDTEHLLKRIGINHSTYEQAQLIVASRQGIVLKRNPDEVWINQYNPTLLKCWDANMDIQFVLDPFSCIVYIISYISKSEREMGMILRQTKIESEEGNLNAHQTMKAIGSAYLHHREVGVQEAVYRVCGLKMKESSRKVIFIPVGENPTRLSKPLSQLQVSKNPKDDDDTANTTEDTEQIWMLNVVDRYIARPNMQEFEQMCLAVFCSVFRVLSKSQVPNKPNDNVFKLRDEKGYIQRRVRSDHAVIRYPPTNISREPEKHYRSILQLFLPYRTENQLKPPEFDLYQSFYETGCVKFKDDSSLHKVQDVVNKNRNLFSKNEDALIEAQELYDLIGEPTDAWAMISPESERSRDECRRMKSFDKADESVQEEIADLQPDNKPDVAYTIQGRNASKEEILPILRSLNCKQKEVFYFVRDWCLQKVQGNNVDPFHIFITGGAGTGKSHLIKAVKYEASRILEKICEEPNQLTVLLTAFTGTAAFNIQGCTVHHAFRITRGLPLPYDALKEQTLSPLRAKLENLQILVIDEVSMIYKRLLYYIHERLVQIKRNKSPFGGVSVLAVGDFFQLPPVKQSKNERLYNDNASYPVDYWNDFFSVVELDEIMRQKEDLEFAKVLNMLRTRTDEKPVPDTALQILRECEREGEGEDLHVFSTNKEVDLHNQDMLKYLQKEIVEIPAKDFKKDKASGKLTSLSIPISKSDSDGLPTILLMSEGARVMLTRNINVQDGLVNGIMGTIEQIIEKQRSSENLKAEVCSITVVFDNKNVGKSVGKPTDKGRIVTIERIEEELRKSRITRFQFPLKLAWACTAHKVQGMTLDRVVVDLKKVFSPGQAYVALSRVTSKAGLHLRSCGTVTFEKKIFADKEVGDKMDNMKTFSTGKAGLTTSSEEESGINVILFNVQSLLHNVKQMRTDERFTNSDAIMVTETWLKSEERNDTVQLDSFTFSHQVRYDSYSNSSPVTSKLKESSGGGVGVYIKESSTLKTSKLYHTDIEGMVLKVMENLQILVIYRPQAYPISLFLERLANITSILTVKNDPCIVMGDFNENIFKNNGKIQSFMISKNFRQVVTSPTTENGTLIDHVYVSENLDVTTKILPTYYSDHEAVHVHVKIPSNGLKDV</sequence>
<dbReference type="InterPro" id="IPR036691">
    <property type="entry name" value="Endo/exonu/phosph_ase_sf"/>
</dbReference>
<feature type="region of interest" description="Disordered" evidence="2">
    <location>
        <begin position="1"/>
        <end position="55"/>
    </location>
</feature>
<dbReference type="Pfam" id="PF20209">
    <property type="entry name" value="DUF6570"/>
    <property type="match status" value="1"/>
</dbReference>
<dbReference type="SUPFAM" id="SSF52540">
    <property type="entry name" value="P-loop containing nucleoside triphosphate hydrolases"/>
    <property type="match status" value="2"/>
</dbReference>
<keyword evidence="1" id="KW-0234">DNA repair</keyword>
<dbReference type="CDD" id="cd18809">
    <property type="entry name" value="SF1_C_RecD"/>
    <property type="match status" value="1"/>
</dbReference>
<dbReference type="GO" id="GO:0006281">
    <property type="term" value="P:DNA repair"/>
    <property type="evidence" value="ECO:0007669"/>
    <property type="project" value="UniProtKB-KW"/>
</dbReference>
<dbReference type="Gene3D" id="3.40.50.300">
    <property type="entry name" value="P-loop containing nucleotide triphosphate hydrolases"/>
    <property type="match status" value="1"/>
</dbReference>
<comment type="similarity">
    <text evidence="1">Belongs to the helicase family.</text>
</comment>
<dbReference type="PANTHER" id="PTHR47642">
    <property type="entry name" value="ATP-DEPENDENT DNA HELICASE"/>
    <property type="match status" value="1"/>
</dbReference>
<dbReference type="Pfam" id="PF02338">
    <property type="entry name" value="OTU"/>
    <property type="match status" value="1"/>
</dbReference>
<comment type="catalytic activity">
    <reaction evidence="1">
        <text>ATP + H2O = ADP + phosphate + H(+)</text>
        <dbReference type="Rhea" id="RHEA:13065"/>
        <dbReference type="ChEBI" id="CHEBI:15377"/>
        <dbReference type="ChEBI" id="CHEBI:15378"/>
        <dbReference type="ChEBI" id="CHEBI:30616"/>
        <dbReference type="ChEBI" id="CHEBI:43474"/>
        <dbReference type="ChEBI" id="CHEBI:456216"/>
        <dbReference type="EC" id="5.6.2.3"/>
    </reaction>
</comment>
<dbReference type="InterPro" id="IPR038765">
    <property type="entry name" value="Papain-like_cys_pep_sf"/>
</dbReference>
<dbReference type="Gene3D" id="3.90.70.120">
    <property type="match status" value="1"/>
</dbReference>
<dbReference type="GO" id="GO:0000723">
    <property type="term" value="P:telomere maintenance"/>
    <property type="evidence" value="ECO:0007669"/>
    <property type="project" value="InterPro"/>
</dbReference>
<keyword evidence="1" id="KW-0347">Helicase</keyword>
<comment type="caution">
    <text evidence="4">The sequence shown here is derived from an EMBL/GenBank/DDBJ whole genome shotgun (WGS) entry which is preliminary data.</text>
</comment>
<feature type="domain" description="OTU" evidence="3">
    <location>
        <begin position="503"/>
        <end position="634"/>
    </location>
</feature>
<dbReference type="Pfam" id="PF05970">
    <property type="entry name" value="PIF1"/>
    <property type="match status" value="1"/>
</dbReference>
<dbReference type="InterPro" id="IPR025476">
    <property type="entry name" value="Helitron_helicase-like"/>
</dbReference>
<evidence type="ECO:0000256" key="1">
    <source>
        <dbReference type="RuleBase" id="RU363044"/>
    </source>
</evidence>
<dbReference type="Pfam" id="PF14214">
    <property type="entry name" value="Helitron_like_N"/>
    <property type="match status" value="1"/>
</dbReference>
<keyword evidence="5" id="KW-1185">Reference proteome</keyword>
<evidence type="ECO:0000259" key="3">
    <source>
        <dbReference type="PROSITE" id="PS50802"/>
    </source>
</evidence>
<dbReference type="SUPFAM" id="SSF54001">
    <property type="entry name" value="Cysteine proteinases"/>
    <property type="match status" value="2"/>
</dbReference>
<feature type="region of interest" description="Disordered" evidence="2">
    <location>
        <begin position="910"/>
        <end position="933"/>
    </location>
</feature>
<gene>
    <name evidence="4" type="ORF">FSP39_010051</name>
</gene>
<dbReference type="InterPro" id="IPR005135">
    <property type="entry name" value="Endo/exonuclease/phosphatase"/>
</dbReference>
<reference evidence="4" key="1">
    <citation type="submission" date="2019-08" db="EMBL/GenBank/DDBJ databases">
        <title>The improved chromosome-level genome for the pearl oyster Pinctada fucata martensii using PacBio sequencing and Hi-C.</title>
        <authorList>
            <person name="Zheng Z."/>
        </authorList>
    </citation>
    <scope>NUCLEOTIDE SEQUENCE</scope>
    <source>
        <strain evidence="4">ZZ-2019</strain>
        <tissue evidence="4">Adductor muscle</tissue>
    </source>
</reference>
<dbReference type="PANTHER" id="PTHR47642:SF3">
    <property type="entry name" value="ATP-DEPENDENT DNA HELICASE"/>
    <property type="match status" value="1"/>
</dbReference>
<keyword evidence="1" id="KW-0067">ATP-binding</keyword>
<dbReference type="InterPro" id="IPR027417">
    <property type="entry name" value="P-loop_NTPase"/>
</dbReference>
<feature type="region of interest" description="Disordered" evidence="2">
    <location>
        <begin position="95"/>
        <end position="122"/>
    </location>
</feature>
<feature type="compositionally biased region" description="Polar residues" evidence="2">
    <location>
        <begin position="32"/>
        <end position="55"/>
    </location>
</feature>
<dbReference type="Pfam" id="PF21530">
    <property type="entry name" value="Pif1_2B_dom"/>
    <property type="match status" value="1"/>
</dbReference>
<dbReference type="PROSITE" id="PS50802">
    <property type="entry name" value="OTU"/>
    <property type="match status" value="1"/>
</dbReference>
<dbReference type="InterPro" id="IPR049163">
    <property type="entry name" value="Pif1-like_2B_dom"/>
</dbReference>
<proteinExistence type="inferred from homology"/>
<feature type="region of interest" description="Disordered" evidence="2">
    <location>
        <begin position="1214"/>
        <end position="1246"/>
    </location>
</feature>
<accession>A0AA88XU35</accession>
<feature type="compositionally biased region" description="Polar residues" evidence="2">
    <location>
        <begin position="1229"/>
        <end position="1239"/>
    </location>
</feature>
<evidence type="ECO:0000313" key="4">
    <source>
        <dbReference type="EMBL" id="KAK3082957.1"/>
    </source>
</evidence>